<dbReference type="InterPro" id="IPR003567">
    <property type="entry name" value="Cyt_c_biogenesis"/>
</dbReference>
<feature type="transmembrane region" description="Helical" evidence="10">
    <location>
        <begin position="96"/>
        <end position="115"/>
    </location>
</feature>
<feature type="domain" description="Cytochrome c assembly protein" evidence="11">
    <location>
        <begin position="89"/>
        <end position="295"/>
    </location>
</feature>
<keyword evidence="14" id="KW-1185">Reference proteome</keyword>
<dbReference type="Pfam" id="PF01578">
    <property type="entry name" value="Cytochrom_C_asm"/>
    <property type="match status" value="1"/>
</dbReference>
<dbReference type="GO" id="GO:0016829">
    <property type="term" value="F:lyase activity"/>
    <property type="evidence" value="ECO:0007669"/>
    <property type="project" value="UniProtKB-KW"/>
</dbReference>
<feature type="transmembrane region" description="Helical" evidence="10">
    <location>
        <begin position="249"/>
        <end position="265"/>
    </location>
</feature>
<evidence type="ECO:0000256" key="9">
    <source>
        <dbReference type="ARBA" id="ARBA00037230"/>
    </source>
</evidence>
<keyword evidence="4" id="KW-0997">Cell inner membrane</keyword>
<feature type="transmembrane region" description="Helical" evidence="10">
    <location>
        <begin position="177"/>
        <end position="195"/>
    </location>
</feature>
<dbReference type="InterPro" id="IPR003568">
    <property type="entry name" value="Cyt_c_biogenesis_CcmF"/>
</dbReference>
<dbReference type="Proteomes" id="UP001354971">
    <property type="component" value="Unassembled WGS sequence"/>
</dbReference>
<feature type="transmembrane region" description="Helical" evidence="10">
    <location>
        <begin position="448"/>
        <end position="468"/>
    </location>
</feature>
<dbReference type="InterPro" id="IPR032523">
    <property type="entry name" value="CcmF_C"/>
</dbReference>
<accession>A0ABU7LT14</accession>
<evidence type="ECO:0000256" key="6">
    <source>
        <dbReference type="ARBA" id="ARBA00022748"/>
    </source>
</evidence>
<dbReference type="InterPro" id="IPR002541">
    <property type="entry name" value="Cyt_c_assembly"/>
</dbReference>
<feature type="transmembrane region" description="Helical" evidence="10">
    <location>
        <begin position="207"/>
        <end position="229"/>
    </location>
</feature>
<feature type="transmembrane region" description="Helical" evidence="10">
    <location>
        <begin position="312"/>
        <end position="331"/>
    </location>
</feature>
<keyword evidence="6" id="KW-0201">Cytochrome c-type biogenesis</keyword>
<feature type="transmembrane region" description="Helical" evidence="10">
    <location>
        <begin position="44"/>
        <end position="62"/>
    </location>
</feature>
<protein>
    <submittedName>
        <fullName evidence="13">Heme lyase CcmF/NrfE family subunit</fullName>
    </submittedName>
</protein>
<evidence type="ECO:0000256" key="4">
    <source>
        <dbReference type="ARBA" id="ARBA00022519"/>
    </source>
</evidence>
<feature type="domain" description="Cytochrome c-type biogenesis protein CcmF C-terminal" evidence="12">
    <location>
        <begin position="315"/>
        <end position="627"/>
    </location>
</feature>
<comment type="subcellular location">
    <subcellularLocation>
        <location evidence="1">Cell inner membrane</location>
        <topology evidence="1">Multi-pass membrane protein</topology>
    </subcellularLocation>
</comment>
<name>A0ABU7LT14_9PROT</name>
<dbReference type="PRINTS" id="PR01410">
    <property type="entry name" value="CCBIOGENESIS"/>
</dbReference>
<feature type="transmembrane region" description="Helical" evidence="10">
    <location>
        <begin position="272"/>
        <end position="292"/>
    </location>
</feature>
<comment type="function">
    <text evidence="9">Required for the biogenesis of c-type cytochromes. Possible subunit of a heme lyase.</text>
</comment>
<evidence type="ECO:0000259" key="11">
    <source>
        <dbReference type="Pfam" id="PF01578"/>
    </source>
</evidence>
<feature type="transmembrane region" description="Helical" evidence="10">
    <location>
        <begin position="127"/>
        <end position="148"/>
    </location>
</feature>
<feature type="transmembrane region" description="Helical" evidence="10">
    <location>
        <begin position="607"/>
        <end position="627"/>
    </location>
</feature>
<keyword evidence="7 10" id="KW-1133">Transmembrane helix</keyword>
<feature type="transmembrane region" description="Helical" evidence="10">
    <location>
        <begin position="6"/>
        <end position="28"/>
    </location>
</feature>
<evidence type="ECO:0000256" key="3">
    <source>
        <dbReference type="ARBA" id="ARBA00022475"/>
    </source>
</evidence>
<comment type="caution">
    <text evidence="13">The sequence shown here is derived from an EMBL/GenBank/DDBJ whole genome shotgun (WGS) entry which is preliminary data.</text>
</comment>
<dbReference type="PANTHER" id="PTHR43653">
    <property type="entry name" value="CYTOCHROME C ASSEMBLY PROTEIN-RELATED"/>
    <property type="match status" value="1"/>
</dbReference>
<sequence>MISELGHFLITLGLTLSVLQLVSGWLAAGNPTGMAAAIARRSSYSALAGVAVAFVLLITLFLQSDFSVAYVANHSHVDKPLFYKIAATWGGHEGSMLLWCLLLVGVGAALSRFALKDDPALRIRAVSIQGGLQLLFLGFLVFASNPFMRELDVPVSGAGLNPILQDPALAIHPPTLYIGYVGLSAAFSLAVAGLIEGRGGRAIAAALRPWALVAWTALTAGISLGAWWAYYELGWGGWWFWDPVENASFMPWLIAAALIHSAIATEKSGNFAGWTAFLAIIAFSMSTLGAFLVRSGVLTSVHAFALDPERGLWILAIMTILAGGGLSLFAFRSQLLGQGDGFALTSREAFIGANNLLLTVVAGTVLIGTLYPLLATALGATGISVGAAYFNLAATPLLAALLILLPLAPFLPWKKNGLNRSLALRASVWILPGVVAGVWAGWIGGSPVAIAAAALAGWTLAGLAADLWQHRTVALASAKAGLAARILAHAGVVAIALGAVADSTGEPETVATLATGERMNVGEYQLELTGVRRADGANYLADEARLDVEPGGELRPQRRFYAAADTTTREVSIRSGLDGDLYVSLGEPRARDDGEIAYEIRASFNPMVWLLGLGAFLIVLGGLAASVSRALDQTGRGDPS</sequence>
<feature type="transmembrane region" description="Helical" evidence="10">
    <location>
        <begin position="480"/>
        <end position="501"/>
    </location>
</feature>
<keyword evidence="13" id="KW-0456">Lyase</keyword>
<dbReference type="Pfam" id="PF16327">
    <property type="entry name" value="CcmF_C"/>
    <property type="match status" value="1"/>
</dbReference>
<proteinExistence type="inferred from homology"/>
<dbReference type="PANTHER" id="PTHR43653:SF1">
    <property type="entry name" value="CYTOCHROME C-TYPE BIOGENESIS PROTEIN CCMF"/>
    <property type="match status" value="1"/>
</dbReference>
<evidence type="ECO:0000259" key="12">
    <source>
        <dbReference type="Pfam" id="PF16327"/>
    </source>
</evidence>
<evidence type="ECO:0000256" key="5">
    <source>
        <dbReference type="ARBA" id="ARBA00022692"/>
    </source>
</evidence>
<evidence type="ECO:0000256" key="7">
    <source>
        <dbReference type="ARBA" id="ARBA00022989"/>
    </source>
</evidence>
<dbReference type="RefSeq" id="WP_330199730.1">
    <property type="nucleotide sequence ID" value="NZ_JAZDRP010000008.1"/>
</dbReference>
<reference evidence="13 14" key="1">
    <citation type="submission" date="2024-01" db="EMBL/GenBank/DDBJ databases">
        <title>Hyphobacterium bacterium isolated from marine sediment.</title>
        <authorList>
            <person name="Zhao S."/>
        </authorList>
    </citation>
    <scope>NUCLEOTIDE SEQUENCE [LARGE SCALE GENOMIC DNA]</scope>
    <source>
        <strain evidence="14">HN65</strain>
    </source>
</reference>
<evidence type="ECO:0000256" key="1">
    <source>
        <dbReference type="ARBA" id="ARBA00004429"/>
    </source>
</evidence>
<organism evidence="13 14">
    <name type="scientific">Hyphobacterium lacteum</name>
    <dbReference type="NCBI Taxonomy" id="3116575"/>
    <lineage>
        <taxon>Bacteria</taxon>
        <taxon>Pseudomonadati</taxon>
        <taxon>Pseudomonadota</taxon>
        <taxon>Alphaproteobacteria</taxon>
        <taxon>Maricaulales</taxon>
        <taxon>Maricaulaceae</taxon>
        <taxon>Hyphobacterium</taxon>
    </lineage>
</organism>
<feature type="transmembrane region" description="Helical" evidence="10">
    <location>
        <begin position="352"/>
        <end position="374"/>
    </location>
</feature>
<dbReference type="PRINTS" id="PR01411">
    <property type="entry name" value="CCMFBIOGNSIS"/>
</dbReference>
<keyword evidence="8 10" id="KW-0472">Membrane</keyword>
<evidence type="ECO:0000313" key="13">
    <source>
        <dbReference type="EMBL" id="MEE2527066.1"/>
    </source>
</evidence>
<comment type="similarity">
    <text evidence="2">Belongs to the CcmF/CycK/Ccl1/NrfE/CcsA family.</text>
</comment>
<evidence type="ECO:0000256" key="10">
    <source>
        <dbReference type="SAM" id="Phobius"/>
    </source>
</evidence>
<feature type="transmembrane region" description="Helical" evidence="10">
    <location>
        <begin position="386"/>
        <end position="410"/>
    </location>
</feature>
<keyword evidence="3" id="KW-1003">Cell membrane</keyword>
<evidence type="ECO:0000256" key="2">
    <source>
        <dbReference type="ARBA" id="ARBA00009186"/>
    </source>
</evidence>
<evidence type="ECO:0000256" key="8">
    <source>
        <dbReference type="ARBA" id="ARBA00023136"/>
    </source>
</evidence>
<feature type="transmembrane region" description="Helical" evidence="10">
    <location>
        <begin position="422"/>
        <end position="442"/>
    </location>
</feature>
<dbReference type="EMBL" id="JAZDRP010000008">
    <property type="protein sequence ID" value="MEE2527066.1"/>
    <property type="molecule type" value="Genomic_DNA"/>
</dbReference>
<gene>
    <name evidence="13" type="ORF">V0U79_11865</name>
</gene>
<dbReference type="NCBIfam" id="NF007691">
    <property type="entry name" value="PRK10369.1"/>
    <property type="match status" value="1"/>
</dbReference>
<evidence type="ECO:0000313" key="14">
    <source>
        <dbReference type="Proteomes" id="UP001354971"/>
    </source>
</evidence>
<keyword evidence="5 10" id="KW-0812">Transmembrane</keyword>